<feature type="transmembrane region" description="Helical" evidence="1">
    <location>
        <begin position="116"/>
        <end position="137"/>
    </location>
</feature>
<keyword evidence="1" id="KW-1133">Transmembrane helix</keyword>
<dbReference type="AlphaFoldDB" id="A0A4U1D8I8"/>
<dbReference type="OrthoDB" id="9789229at2"/>
<accession>A0A4U1D8I8</accession>
<gene>
    <name evidence="2" type="ORF">FA727_02285</name>
</gene>
<keyword evidence="3" id="KW-1185">Reference proteome</keyword>
<dbReference type="EMBL" id="SWBM01000001">
    <property type="protein sequence ID" value="TKC18398.1"/>
    <property type="molecule type" value="Genomic_DNA"/>
</dbReference>
<dbReference type="InterPro" id="IPR010540">
    <property type="entry name" value="CmpB_TMEM229"/>
</dbReference>
<protein>
    <recommendedName>
        <fullName evidence="4">ABC-transporter type IV</fullName>
    </recommendedName>
</protein>
<evidence type="ECO:0000256" key="1">
    <source>
        <dbReference type="SAM" id="Phobius"/>
    </source>
</evidence>
<dbReference type="RefSeq" id="WP_136829110.1">
    <property type="nucleotide sequence ID" value="NZ_SWBM01000001.1"/>
</dbReference>
<feature type="transmembrane region" description="Helical" evidence="1">
    <location>
        <begin position="12"/>
        <end position="30"/>
    </location>
</feature>
<proteinExistence type="predicted"/>
<keyword evidence="1" id="KW-0472">Membrane</keyword>
<sequence>MIDELLMTVSNTIAPIIYFFTVYSLFGWLLENVHSFFTRGIFLKPNFLLGPFKPMYGFAPVLLITFISPQTNWPIALFLCFLIPTLIEYVSGLLLEKLTQKKWWDYSEISFNIQGHICVTYSLCWILLSIICVYYLHPAIESLFQKMEPVLLYIWPIILVYFLAEILLAIRRHIGKNESLETIG</sequence>
<dbReference type="Pfam" id="PF06541">
    <property type="entry name" value="ABC_trans_CmpB"/>
    <property type="match status" value="1"/>
</dbReference>
<feature type="transmembrane region" description="Helical" evidence="1">
    <location>
        <begin position="149"/>
        <end position="170"/>
    </location>
</feature>
<evidence type="ECO:0008006" key="4">
    <source>
        <dbReference type="Google" id="ProtNLM"/>
    </source>
</evidence>
<evidence type="ECO:0000313" key="3">
    <source>
        <dbReference type="Proteomes" id="UP000307756"/>
    </source>
</evidence>
<feature type="transmembrane region" description="Helical" evidence="1">
    <location>
        <begin position="51"/>
        <end position="69"/>
    </location>
</feature>
<name>A0A4U1D8I8_9BACI</name>
<reference evidence="2 3" key="1">
    <citation type="journal article" date="2011" name="J. Microbiol.">
        <title>Bacillus kyonggiensis sp. nov., isolated from soil of a lettuce field.</title>
        <authorList>
            <person name="Dong K."/>
            <person name="Lee S."/>
        </authorList>
    </citation>
    <scope>NUCLEOTIDE SEQUENCE [LARGE SCALE GENOMIC DNA]</scope>
    <source>
        <strain evidence="2 3">NB22</strain>
    </source>
</reference>
<keyword evidence="1" id="KW-0812">Transmembrane</keyword>
<feature type="transmembrane region" description="Helical" evidence="1">
    <location>
        <begin position="75"/>
        <end position="95"/>
    </location>
</feature>
<dbReference type="Proteomes" id="UP000307756">
    <property type="component" value="Unassembled WGS sequence"/>
</dbReference>
<evidence type="ECO:0000313" key="2">
    <source>
        <dbReference type="EMBL" id="TKC18398.1"/>
    </source>
</evidence>
<comment type="caution">
    <text evidence="2">The sequence shown here is derived from an EMBL/GenBank/DDBJ whole genome shotgun (WGS) entry which is preliminary data.</text>
</comment>
<organism evidence="2 3">
    <name type="scientific">Robertmurraya kyonggiensis</name>
    <dbReference type="NCBI Taxonomy" id="1037680"/>
    <lineage>
        <taxon>Bacteria</taxon>
        <taxon>Bacillati</taxon>
        <taxon>Bacillota</taxon>
        <taxon>Bacilli</taxon>
        <taxon>Bacillales</taxon>
        <taxon>Bacillaceae</taxon>
        <taxon>Robertmurraya</taxon>
    </lineage>
</organism>